<proteinExistence type="predicted"/>
<sequence>MLVPGILGFHGILVVCLLVFGVVIRQKWRDSAVRKVEVTNLLNAVAEESLMVEFEAANQYNSMPRFYQCAVCFLPTTTRCSRCKAVRYCSGKCQIIHWRQGHKDACCPLISTMPLREEGSIVGVTASQKQLGSYSNDSEIEGNVSSEAVSMKDNDVNLKPCADEEGTHFDFPSSNIDRPERPSADAVTPMPGTRTRVKKMKQKMSPSSESINSVDDIGGTSLASKSNDMQLSQNDEEVNFRSQLPNGKTTMPNDVQPGKLGDKKPVGGGALPELLIKDPSKSRSSLFVSSSRPGSVIKDSKDDFKLPKGKDIPSSSFSAPRTSSAAAGQSHTISRSVFLTKNNNIPSLPQNACRGFKTSMQKVVQQFRASKPLKSHVLGSETEVAENYNDKTIFPYDLFTKLYACDEVELSPFGLTNCGNSCYANAVLQCLAFTQPLSSYLVQRLHSRACPKKEWCFICEFERLILKAREGNSPVSPIGILSKIEKIGSHLGHGREEDAHEFLRCAVDTMQSVCLKEVGTKGKLAEETTLIGLTFGGFLLSKIKCLKCHSKSEWCERMMDLTVEIDGDIETLEDALAQFTATEILVGENKYHCDRCKSYEKAKKKLMILEEPNILTIVLKRFQPRNFGKLNKSVQFPDVLNIAPYMSETGDRSPVYSLYAVVVHLDVMNAAFSGHYVCYVKDSHGEWFRIDDSSVMPVELEVVLLQEAYMLLYARHSPRPPTLMRNNVVCHGVKSKRRSWEAVPSGHNASKQKSKSDIPARQKLGLTNNQMPYGDEWRYQSMRRIPTVDSLSESSSIFSWSDASSCSTASTKDSSRSEDLTDFIFGEMGPSWYSRYGILSDSVTSSSQNFNTDPDDWREGWRQDGNPEILDTDSIEHYENLSHRFVSNSRKGVNSDNVFSANPYDVRLRRASDNTSAQTFY</sequence>
<evidence type="ECO:0000313" key="1">
    <source>
        <dbReference type="EMBL" id="KAJ0040900.1"/>
    </source>
</evidence>
<comment type="caution">
    <text evidence="1">The sequence shown here is derived from an EMBL/GenBank/DDBJ whole genome shotgun (WGS) entry which is preliminary data.</text>
</comment>
<dbReference type="Proteomes" id="UP001163603">
    <property type="component" value="Chromosome 5"/>
</dbReference>
<evidence type="ECO:0000313" key="2">
    <source>
        <dbReference type="Proteomes" id="UP001163603"/>
    </source>
</evidence>
<reference evidence="2" key="1">
    <citation type="journal article" date="2023" name="G3 (Bethesda)">
        <title>Genome assembly and association tests identify interacting loci associated with vigor, precocity, and sex in interspecific pistachio rootstocks.</title>
        <authorList>
            <person name="Palmer W."/>
            <person name="Jacygrad E."/>
            <person name="Sagayaradj S."/>
            <person name="Cavanaugh K."/>
            <person name="Han R."/>
            <person name="Bertier L."/>
            <person name="Beede B."/>
            <person name="Kafkas S."/>
            <person name="Golino D."/>
            <person name="Preece J."/>
            <person name="Michelmore R."/>
        </authorList>
    </citation>
    <scope>NUCLEOTIDE SEQUENCE [LARGE SCALE GENOMIC DNA]</scope>
</reference>
<organism evidence="1 2">
    <name type="scientific">Pistacia integerrima</name>
    <dbReference type="NCBI Taxonomy" id="434235"/>
    <lineage>
        <taxon>Eukaryota</taxon>
        <taxon>Viridiplantae</taxon>
        <taxon>Streptophyta</taxon>
        <taxon>Embryophyta</taxon>
        <taxon>Tracheophyta</taxon>
        <taxon>Spermatophyta</taxon>
        <taxon>Magnoliopsida</taxon>
        <taxon>eudicotyledons</taxon>
        <taxon>Gunneridae</taxon>
        <taxon>Pentapetalae</taxon>
        <taxon>rosids</taxon>
        <taxon>malvids</taxon>
        <taxon>Sapindales</taxon>
        <taxon>Anacardiaceae</taxon>
        <taxon>Pistacia</taxon>
    </lineage>
</organism>
<keyword evidence="2" id="KW-1185">Reference proteome</keyword>
<protein>
    <submittedName>
        <fullName evidence="1">Uncharacterized protein</fullName>
    </submittedName>
</protein>
<name>A0ACC0YT79_9ROSI</name>
<gene>
    <name evidence="1" type="ORF">Pint_27665</name>
</gene>
<accession>A0ACC0YT79</accession>
<dbReference type="EMBL" id="CM047740">
    <property type="protein sequence ID" value="KAJ0040900.1"/>
    <property type="molecule type" value="Genomic_DNA"/>
</dbReference>